<keyword evidence="6" id="KW-1185">Reference proteome</keyword>
<dbReference type="InterPro" id="IPR016181">
    <property type="entry name" value="Acyl_CoA_acyltransferase"/>
</dbReference>
<protein>
    <submittedName>
        <fullName evidence="5">Cellulose biosynthesis protein</fullName>
    </submittedName>
</protein>
<sequence length="588" mass="65966">MRVEIIEGKEAIERLRPQWDAVYDADPEAQFFLSWSWLDAYNAPWAYDVFVLAVRPDDDSADYVALMPLRLRTRERRNTEFVNELNLAGNYISDYCGFLCRAGFEEQALPALAAKIQQFNWRRLRLEYFRASEHRAELFLRGFSSSTFMTTQVSAVNPDGTDNSICPSVALPDDWDRFLETKVSSNTRQKIRRFLRQVESSDDYRITHATADTLERDIENMLTLWTARWGARKGRRLPSILSANRLALRKAFAAGTLFMPVLWHGDRAICVLAILVDDRKKTYNFYIGGRDEDFKGPPTGLVLHGYAIRHAIANGITKYDFLRGNEAYKYSFGCEELHLKSLLLTTRDQRNLRGKIEPRGVPVVVARAFELHQANKLEAAERACQQVLEVDPRNARALHLLGTAEAKRGNHLMAVKHLRLLVSLVPNAVASWYALAKSLQARGAWAEAADAYCELISRQPTHPQVYHSLGQVLLKLDQVDHAVTVFEAALGLKADYADALIGRSEAMGIRGAIPRSKAEKRASRHAAVGERVAKVAEIAAAARRFNEAMIADQPAGSQGAGIAMLADVRRPAGSPRLQMAGAKNRVLH</sequence>
<evidence type="ECO:0000256" key="2">
    <source>
        <dbReference type="ARBA" id="ARBA00022803"/>
    </source>
</evidence>
<dbReference type="PROSITE" id="PS50005">
    <property type="entry name" value="TPR"/>
    <property type="match status" value="1"/>
</dbReference>
<dbReference type="EMBL" id="BKAJ01000031">
    <property type="protein sequence ID" value="GEP54694.1"/>
    <property type="molecule type" value="Genomic_DNA"/>
</dbReference>
<gene>
    <name evidence="5" type="primary">celD</name>
    <name evidence="5" type="ORF">RSO01_18600</name>
</gene>
<proteinExistence type="predicted"/>
<evidence type="ECO:0000256" key="1">
    <source>
        <dbReference type="ARBA" id="ARBA00022737"/>
    </source>
</evidence>
<keyword evidence="1" id="KW-0677">Repeat</keyword>
<reference evidence="5 6" key="1">
    <citation type="submission" date="2019-07" db="EMBL/GenBank/DDBJ databases">
        <title>Whole genome shotgun sequence of Reyranella soli NBRC 108950.</title>
        <authorList>
            <person name="Hosoyama A."/>
            <person name="Uohara A."/>
            <person name="Ohji S."/>
            <person name="Ichikawa N."/>
        </authorList>
    </citation>
    <scope>NUCLEOTIDE SEQUENCE [LARGE SCALE GENOMIC DNA]</scope>
    <source>
        <strain evidence="5 6">NBRC 108950</strain>
    </source>
</reference>
<dbReference type="InterPro" id="IPR011990">
    <property type="entry name" value="TPR-like_helical_dom_sf"/>
</dbReference>
<dbReference type="InterPro" id="IPR038740">
    <property type="entry name" value="BioF2-like_GNAT_dom"/>
</dbReference>
<dbReference type="PANTHER" id="PTHR44858:SF1">
    <property type="entry name" value="UDP-N-ACETYLGLUCOSAMINE--PEPTIDE N-ACETYLGLUCOSAMINYLTRANSFERASE SPINDLY-RELATED"/>
    <property type="match status" value="1"/>
</dbReference>
<name>A0A512N6T5_9HYPH</name>
<feature type="domain" description="BioF2-like acetyltransferase" evidence="4">
    <location>
        <begin position="185"/>
        <end position="329"/>
    </location>
</feature>
<evidence type="ECO:0000256" key="3">
    <source>
        <dbReference type="PROSITE-ProRule" id="PRU00339"/>
    </source>
</evidence>
<dbReference type="PANTHER" id="PTHR44858">
    <property type="entry name" value="TETRATRICOPEPTIDE REPEAT PROTEIN 6"/>
    <property type="match status" value="1"/>
</dbReference>
<dbReference type="SMART" id="SM00028">
    <property type="entry name" value="TPR"/>
    <property type="match status" value="4"/>
</dbReference>
<dbReference type="Gene3D" id="1.25.40.10">
    <property type="entry name" value="Tetratricopeptide repeat domain"/>
    <property type="match status" value="1"/>
</dbReference>
<accession>A0A512N6T5</accession>
<organism evidence="5 6">
    <name type="scientific">Reyranella soli</name>
    <dbReference type="NCBI Taxonomy" id="1230389"/>
    <lineage>
        <taxon>Bacteria</taxon>
        <taxon>Pseudomonadati</taxon>
        <taxon>Pseudomonadota</taxon>
        <taxon>Alphaproteobacteria</taxon>
        <taxon>Hyphomicrobiales</taxon>
        <taxon>Reyranellaceae</taxon>
        <taxon>Reyranella</taxon>
    </lineage>
</organism>
<comment type="caution">
    <text evidence="5">The sequence shown here is derived from an EMBL/GenBank/DDBJ whole genome shotgun (WGS) entry which is preliminary data.</text>
</comment>
<dbReference type="InterPro" id="IPR019734">
    <property type="entry name" value="TPR_rpt"/>
</dbReference>
<dbReference type="InterPro" id="IPR050498">
    <property type="entry name" value="Ycf3"/>
</dbReference>
<feature type="repeat" description="TPR" evidence="3">
    <location>
        <begin position="463"/>
        <end position="496"/>
    </location>
</feature>
<dbReference type="Gene3D" id="3.40.630.30">
    <property type="match status" value="1"/>
</dbReference>
<dbReference type="AlphaFoldDB" id="A0A512N6T5"/>
<evidence type="ECO:0000313" key="6">
    <source>
        <dbReference type="Proteomes" id="UP000321058"/>
    </source>
</evidence>
<dbReference type="Proteomes" id="UP000321058">
    <property type="component" value="Unassembled WGS sequence"/>
</dbReference>
<evidence type="ECO:0000259" key="4">
    <source>
        <dbReference type="Pfam" id="PF13480"/>
    </source>
</evidence>
<dbReference type="RefSeq" id="WP_147148467.1">
    <property type="nucleotide sequence ID" value="NZ_BKAJ01000031.1"/>
</dbReference>
<dbReference type="Pfam" id="PF13480">
    <property type="entry name" value="Acetyltransf_6"/>
    <property type="match status" value="1"/>
</dbReference>
<keyword evidence="2 3" id="KW-0802">TPR repeat</keyword>
<dbReference type="OrthoDB" id="9808976at2"/>
<dbReference type="SUPFAM" id="SSF48452">
    <property type="entry name" value="TPR-like"/>
    <property type="match status" value="1"/>
</dbReference>
<dbReference type="Pfam" id="PF13181">
    <property type="entry name" value="TPR_8"/>
    <property type="match status" value="1"/>
</dbReference>
<evidence type="ECO:0000313" key="5">
    <source>
        <dbReference type="EMBL" id="GEP54694.1"/>
    </source>
</evidence>
<dbReference type="SUPFAM" id="SSF55729">
    <property type="entry name" value="Acyl-CoA N-acyltransferases (Nat)"/>
    <property type="match status" value="1"/>
</dbReference>